<keyword evidence="2" id="KW-1185">Reference proteome</keyword>
<evidence type="ECO:0000313" key="1">
    <source>
        <dbReference type="EMBL" id="SMD13438.1"/>
    </source>
</evidence>
<evidence type="ECO:0000313" key="2">
    <source>
        <dbReference type="Proteomes" id="UP000192678"/>
    </source>
</evidence>
<accession>A0A1W2EW49</accession>
<organism evidence="1 2">
    <name type="scientific">Pedobacter nyackensis</name>
    <dbReference type="NCBI Taxonomy" id="475255"/>
    <lineage>
        <taxon>Bacteria</taxon>
        <taxon>Pseudomonadati</taxon>
        <taxon>Bacteroidota</taxon>
        <taxon>Sphingobacteriia</taxon>
        <taxon>Sphingobacteriales</taxon>
        <taxon>Sphingobacteriaceae</taxon>
        <taxon>Pedobacter</taxon>
    </lineage>
</organism>
<gene>
    <name evidence="1" type="ORF">SAMN04488101_11692</name>
</gene>
<protein>
    <recommendedName>
        <fullName evidence="3">Lipocalin-like domain-containing protein</fullName>
    </recommendedName>
</protein>
<dbReference type="AlphaFoldDB" id="A0A1W2EW49"/>
<evidence type="ECO:0008006" key="3">
    <source>
        <dbReference type="Google" id="ProtNLM"/>
    </source>
</evidence>
<dbReference type="STRING" id="475255.SAMN04488101_11692"/>
<dbReference type="PROSITE" id="PS51257">
    <property type="entry name" value="PROKAR_LIPOPROTEIN"/>
    <property type="match status" value="1"/>
</dbReference>
<proteinExistence type="predicted"/>
<sequence length="158" mass="17912">MNRLLLILLMLVIGIGCKNNSEVVRINGDLIGKWTVQSNSMIYFDKAGEKEYEEALNPTGVAKDISFMKGARAKIVTQDSADVLKTPYSLKQENKAIYIELGETDIFDCRVWELTEVSATDMTWKANFSNIKYEDKDTGEILEAPQAELTLKFNKYDK</sequence>
<reference evidence="1 2" key="1">
    <citation type="submission" date="2017-04" db="EMBL/GenBank/DDBJ databases">
        <authorList>
            <person name="Afonso C.L."/>
            <person name="Miller P.J."/>
            <person name="Scott M.A."/>
            <person name="Spackman E."/>
            <person name="Goraichik I."/>
            <person name="Dimitrov K.M."/>
            <person name="Suarez D.L."/>
            <person name="Swayne D.E."/>
        </authorList>
    </citation>
    <scope>NUCLEOTIDE SEQUENCE [LARGE SCALE GENOMIC DNA]</scope>
    <source>
        <strain evidence="1 2">DSM 19625</strain>
    </source>
</reference>
<name>A0A1W2EW49_9SPHI</name>
<dbReference type="Proteomes" id="UP000192678">
    <property type="component" value="Unassembled WGS sequence"/>
</dbReference>
<dbReference type="EMBL" id="FWYB01000016">
    <property type="protein sequence ID" value="SMD13438.1"/>
    <property type="molecule type" value="Genomic_DNA"/>
</dbReference>